<dbReference type="Proteomes" id="UP000199021">
    <property type="component" value="Unassembled WGS sequence"/>
</dbReference>
<dbReference type="STRING" id="478744.SAMN05444359_102146"/>
<dbReference type="Gene3D" id="2.30.30.40">
    <property type="entry name" value="SH3 Domains"/>
    <property type="match status" value="1"/>
</dbReference>
<dbReference type="InParanoid" id="A0A1H9ALI5"/>
<evidence type="ECO:0000256" key="1">
    <source>
        <dbReference type="SAM" id="Phobius"/>
    </source>
</evidence>
<dbReference type="PROSITE" id="PS51781">
    <property type="entry name" value="SH3B"/>
    <property type="match status" value="1"/>
</dbReference>
<dbReference type="OrthoDB" id="1496114at2"/>
<gene>
    <name evidence="3" type="ORF">SAMN05444359_102146</name>
</gene>
<keyword evidence="1" id="KW-1133">Transmembrane helix</keyword>
<feature type="domain" description="SH3b" evidence="2">
    <location>
        <begin position="105"/>
        <end position="183"/>
    </location>
</feature>
<evidence type="ECO:0000259" key="2">
    <source>
        <dbReference type="PROSITE" id="PS51781"/>
    </source>
</evidence>
<keyword evidence="1" id="KW-0472">Membrane</keyword>
<keyword evidence="4" id="KW-1185">Reference proteome</keyword>
<reference evidence="4" key="1">
    <citation type="submission" date="2016-10" db="EMBL/GenBank/DDBJ databases">
        <authorList>
            <person name="Varghese N."/>
            <person name="Submissions S."/>
        </authorList>
    </citation>
    <scope>NUCLEOTIDE SEQUENCE [LARGE SCALE GENOMIC DNA]</scope>
    <source>
        <strain evidence="4">DSM 24740</strain>
    </source>
</reference>
<protein>
    <submittedName>
        <fullName evidence="3">SH3 domain-containing protein</fullName>
    </submittedName>
</protein>
<sequence length="192" mass="21229">MATKKTNNARLVPFILMSLVTLIFLFWAMKQCDSGNREYAMVAEAEARENYLDSIRRVEDAAQRNAEIDAEAEARAQALLRARTQPLPGDSVVRIPASEVVVQKVTPLYSTINGLNVRSGPSLKNGVLARLPLYTEVTFMGEVTDSLYTIDLGDITPTAPWVKIQLADGKVGWVYGPGVSYYKYQLKGVITD</sequence>
<organism evidence="3 4">
    <name type="scientific">Neolewinella agarilytica</name>
    <dbReference type="NCBI Taxonomy" id="478744"/>
    <lineage>
        <taxon>Bacteria</taxon>
        <taxon>Pseudomonadati</taxon>
        <taxon>Bacteroidota</taxon>
        <taxon>Saprospiria</taxon>
        <taxon>Saprospirales</taxon>
        <taxon>Lewinellaceae</taxon>
        <taxon>Neolewinella</taxon>
    </lineage>
</organism>
<feature type="transmembrane region" description="Helical" evidence="1">
    <location>
        <begin position="12"/>
        <end position="29"/>
    </location>
</feature>
<keyword evidence="1" id="KW-0812">Transmembrane</keyword>
<proteinExistence type="predicted"/>
<dbReference type="Pfam" id="PF08239">
    <property type="entry name" value="SH3_3"/>
    <property type="match status" value="1"/>
</dbReference>
<dbReference type="AlphaFoldDB" id="A0A1H9ALI5"/>
<accession>A0A1H9ALI5</accession>
<dbReference type="RefSeq" id="WP_090165329.1">
    <property type="nucleotide sequence ID" value="NZ_FOFB01000002.1"/>
</dbReference>
<name>A0A1H9ALI5_9BACT</name>
<evidence type="ECO:0000313" key="4">
    <source>
        <dbReference type="Proteomes" id="UP000199021"/>
    </source>
</evidence>
<dbReference type="InterPro" id="IPR003646">
    <property type="entry name" value="SH3-like_bac-type"/>
</dbReference>
<dbReference type="EMBL" id="FOFB01000002">
    <property type="protein sequence ID" value="SEP77624.1"/>
    <property type="molecule type" value="Genomic_DNA"/>
</dbReference>
<evidence type="ECO:0000313" key="3">
    <source>
        <dbReference type="EMBL" id="SEP77624.1"/>
    </source>
</evidence>